<keyword evidence="9" id="KW-1185">Reference proteome</keyword>
<dbReference type="GO" id="GO:0004499">
    <property type="term" value="F:N,N-dimethylaniline monooxygenase activity"/>
    <property type="evidence" value="ECO:0007669"/>
    <property type="project" value="InterPro"/>
</dbReference>
<dbReference type="Proteomes" id="UP000186218">
    <property type="component" value="Unassembled WGS sequence"/>
</dbReference>
<dbReference type="InterPro" id="IPR020946">
    <property type="entry name" value="Flavin_mOase-like"/>
</dbReference>
<evidence type="ECO:0000256" key="6">
    <source>
        <dbReference type="ARBA" id="ARBA00023002"/>
    </source>
</evidence>
<dbReference type="FunFam" id="3.50.50.60:FF:000228">
    <property type="entry name" value="FAD-containing monooxygenase EthA"/>
    <property type="match status" value="1"/>
</dbReference>
<dbReference type="Pfam" id="PF00743">
    <property type="entry name" value="FMO-like"/>
    <property type="match status" value="1"/>
</dbReference>
<keyword evidence="6" id="KW-0560">Oxidoreductase</keyword>
<sequence>MAQWWLTLSRGRLYRGSTPAVREGKFTVTTAAPNEASAPIIERDVLIVGAGLSGVAAAYRVHEACPGLTYSLLERRERVGGTWDLFRYPGIRSDSDIFTFSLPFSPWHGNQTIAEGADIRQYIADSADTFGISDHIVFGTKVNSANWDSTTDLWTVEAVTDGAPVTYSARFVFLCTGYYDYDGGYSPDFPGIENFGGTVVHPQRWPEDLDYADKKVVIIGSGATAVTLVPAMSPDAASVTMLQRSPTYIMSIPKVDPLTVVAQKLLPQKLSHAVNRWRNAAILVGTYQFCQRAPKLSRRIIRTVTKKQLPAGYEIDVHFKPKYNPWDQRLCVVPNGDLFKAIRSGKAEVVTDHIDHITENGVALTSGRELDADILITATGLSVQSFGGITIHKDGQPLKPNDVFVYKGHMLEGLPNIAWTIGYTNASWTLKADLTARAVARLLAYMTENGYTHAYPDRGDKEIEEQPVLNLQSGYIQRSLDQLPKSGVAKPWVVRQNYFLDYLDFLRDSLTESMSFGTVAAQPKKIDTATDTAEARQLSDVG</sequence>
<organism evidence="8 9">
    <name type="scientific">Williamsia sterculiae</name>
    <dbReference type="NCBI Taxonomy" id="1344003"/>
    <lineage>
        <taxon>Bacteria</taxon>
        <taxon>Bacillati</taxon>
        <taxon>Actinomycetota</taxon>
        <taxon>Actinomycetes</taxon>
        <taxon>Mycobacteriales</taxon>
        <taxon>Nocardiaceae</taxon>
        <taxon>Williamsia</taxon>
    </lineage>
</organism>
<dbReference type="PANTHER" id="PTHR43872:SF1">
    <property type="entry name" value="MONOOXYGENASE, PUTATIVE (AFU_ORTHOLOGUE AFUA_8G02570)-RELATED"/>
    <property type="match status" value="1"/>
</dbReference>
<dbReference type="EMBL" id="FTNT01000010">
    <property type="protein sequence ID" value="SIS17434.1"/>
    <property type="molecule type" value="Genomic_DNA"/>
</dbReference>
<accession>A0A1N7GXX2</accession>
<dbReference type="STRING" id="1344003.SAMN05445060_3261"/>
<dbReference type="Gene3D" id="3.50.50.60">
    <property type="entry name" value="FAD/NAD(P)-binding domain"/>
    <property type="match status" value="3"/>
</dbReference>
<keyword evidence="5" id="KW-0521">NADP</keyword>
<evidence type="ECO:0000313" key="8">
    <source>
        <dbReference type="EMBL" id="SIS17434.1"/>
    </source>
</evidence>
<dbReference type="SUPFAM" id="SSF51905">
    <property type="entry name" value="FAD/NAD(P)-binding domain"/>
    <property type="match status" value="1"/>
</dbReference>
<dbReference type="OrthoDB" id="5168853at2"/>
<comment type="cofactor">
    <cofactor evidence="1">
        <name>FAD</name>
        <dbReference type="ChEBI" id="CHEBI:57692"/>
    </cofactor>
</comment>
<keyword evidence="3" id="KW-0285">Flavoprotein</keyword>
<dbReference type="GO" id="GO:0050661">
    <property type="term" value="F:NADP binding"/>
    <property type="evidence" value="ECO:0007669"/>
    <property type="project" value="InterPro"/>
</dbReference>
<evidence type="ECO:0000313" key="9">
    <source>
        <dbReference type="Proteomes" id="UP000186218"/>
    </source>
</evidence>
<name>A0A1N7GXX2_9NOCA</name>
<keyword evidence="4" id="KW-0274">FAD</keyword>
<dbReference type="InterPro" id="IPR051820">
    <property type="entry name" value="FAD-binding_MO"/>
</dbReference>
<dbReference type="PRINTS" id="PR00411">
    <property type="entry name" value="PNDRDTASEI"/>
</dbReference>
<reference evidence="8 9" key="1">
    <citation type="submission" date="2017-01" db="EMBL/GenBank/DDBJ databases">
        <authorList>
            <person name="Mah S.A."/>
            <person name="Swanson W.J."/>
            <person name="Moy G.W."/>
            <person name="Vacquier V.D."/>
        </authorList>
    </citation>
    <scope>NUCLEOTIDE SEQUENCE [LARGE SCALE GENOMIC DNA]</scope>
    <source>
        <strain evidence="8 9">CPCC 203464</strain>
    </source>
</reference>
<evidence type="ECO:0000256" key="7">
    <source>
        <dbReference type="ARBA" id="ARBA00023033"/>
    </source>
</evidence>
<dbReference type="InterPro" id="IPR036188">
    <property type="entry name" value="FAD/NAD-bd_sf"/>
</dbReference>
<evidence type="ECO:0000256" key="2">
    <source>
        <dbReference type="ARBA" id="ARBA00010139"/>
    </source>
</evidence>
<evidence type="ECO:0000256" key="3">
    <source>
        <dbReference type="ARBA" id="ARBA00022630"/>
    </source>
</evidence>
<keyword evidence="7" id="KW-0503">Monooxygenase</keyword>
<evidence type="ECO:0000256" key="5">
    <source>
        <dbReference type="ARBA" id="ARBA00022857"/>
    </source>
</evidence>
<proteinExistence type="inferred from homology"/>
<evidence type="ECO:0000256" key="4">
    <source>
        <dbReference type="ARBA" id="ARBA00022827"/>
    </source>
</evidence>
<protein>
    <submittedName>
        <fullName evidence="8">Predicted flavoprotein CzcO associated with the cation diffusion facilitator CzcD</fullName>
    </submittedName>
</protein>
<dbReference type="AlphaFoldDB" id="A0A1N7GXX2"/>
<dbReference type="GO" id="GO:0050660">
    <property type="term" value="F:flavin adenine dinucleotide binding"/>
    <property type="evidence" value="ECO:0007669"/>
    <property type="project" value="InterPro"/>
</dbReference>
<dbReference type="PANTHER" id="PTHR43872">
    <property type="entry name" value="MONOOXYGENASE, PUTATIVE (AFU_ORTHOLOGUE AFUA_8G02570)-RELATED"/>
    <property type="match status" value="1"/>
</dbReference>
<dbReference type="PRINTS" id="PR00368">
    <property type="entry name" value="FADPNR"/>
</dbReference>
<gene>
    <name evidence="8" type="ORF">SAMN05445060_3261</name>
</gene>
<evidence type="ECO:0000256" key="1">
    <source>
        <dbReference type="ARBA" id="ARBA00001974"/>
    </source>
</evidence>
<comment type="similarity">
    <text evidence="2">Belongs to the FAD-binding monooxygenase family.</text>
</comment>